<dbReference type="SUPFAM" id="SSF56349">
    <property type="entry name" value="DNA breaking-rejoining enzymes"/>
    <property type="match status" value="1"/>
</dbReference>
<dbReference type="PROSITE" id="PS51898">
    <property type="entry name" value="TYR_RECOMBINASE"/>
    <property type="match status" value="1"/>
</dbReference>
<dbReference type="OrthoDB" id="9801717at2"/>
<dbReference type="Proteomes" id="UP000254808">
    <property type="component" value="Chromosome"/>
</dbReference>
<keyword evidence="2 4" id="KW-0238">DNA-binding</keyword>
<evidence type="ECO:0000313" key="8">
    <source>
        <dbReference type="Proteomes" id="UP000254808"/>
    </source>
</evidence>
<reference evidence="7 8" key="1">
    <citation type="submission" date="2018-03" db="EMBL/GenBank/DDBJ databases">
        <title>Phenotypic and genomic properties of Cyclonatronum proteinivorum gen. nov., sp. nov., a haloalkaliphilic bacteroidete from soda lakes possessing Na+-translocating rhodopsin.</title>
        <authorList>
            <person name="Toshchakov S.V."/>
            <person name="Korzhenkov A."/>
            <person name="Samarov N.I."/>
            <person name="Kublanov I.V."/>
            <person name="Muntyan M.S."/>
            <person name="Sorokin D.Y."/>
        </authorList>
    </citation>
    <scope>NUCLEOTIDE SEQUENCE [LARGE SCALE GENOMIC DNA]</scope>
    <source>
        <strain evidence="7 8">Omega</strain>
    </source>
</reference>
<dbReference type="Gene3D" id="1.10.150.130">
    <property type="match status" value="1"/>
</dbReference>
<keyword evidence="3" id="KW-0233">DNA recombination</keyword>
<dbReference type="InterPro" id="IPR010998">
    <property type="entry name" value="Integrase_recombinase_N"/>
</dbReference>
<evidence type="ECO:0000259" key="5">
    <source>
        <dbReference type="PROSITE" id="PS51898"/>
    </source>
</evidence>
<dbReference type="KEGG" id="cprv:CYPRO_0573"/>
<dbReference type="InterPro" id="IPR044068">
    <property type="entry name" value="CB"/>
</dbReference>
<proteinExistence type="predicted"/>
<evidence type="ECO:0000259" key="6">
    <source>
        <dbReference type="PROSITE" id="PS51900"/>
    </source>
</evidence>
<dbReference type="AlphaFoldDB" id="A0A345UHA6"/>
<dbReference type="GO" id="GO:0006310">
    <property type="term" value="P:DNA recombination"/>
    <property type="evidence" value="ECO:0007669"/>
    <property type="project" value="UniProtKB-KW"/>
</dbReference>
<dbReference type="InterPro" id="IPR013762">
    <property type="entry name" value="Integrase-like_cat_sf"/>
</dbReference>
<evidence type="ECO:0000256" key="1">
    <source>
        <dbReference type="ARBA" id="ARBA00022908"/>
    </source>
</evidence>
<name>A0A345UHA6_9BACT</name>
<accession>A0A345UHA6</accession>
<dbReference type="Pfam" id="PF00589">
    <property type="entry name" value="Phage_integrase"/>
    <property type="match status" value="1"/>
</dbReference>
<organism evidence="7 8">
    <name type="scientific">Cyclonatronum proteinivorum</name>
    <dbReference type="NCBI Taxonomy" id="1457365"/>
    <lineage>
        <taxon>Bacteria</taxon>
        <taxon>Pseudomonadati</taxon>
        <taxon>Balneolota</taxon>
        <taxon>Balneolia</taxon>
        <taxon>Balneolales</taxon>
        <taxon>Cyclonatronaceae</taxon>
        <taxon>Cyclonatronum</taxon>
    </lineage>
</organism>
<evidence type="ECO:0000313" key="7">
    <source>
        <dbReference type="EMBL" id="AXI99857.1"/>
    </source>
</evidence>
<evidence type="ECO:0000256" key="3">
    <source>
        <dbReference type="ARBA" id="ARBA00023172"/>
    </source>
</evidence>
<dbReference type="Gene3D" id="1.10.443.10">
    <property type="entry name" value="Intergrase catalytic core"/>
    <property type="match status" value="1"/>
</dbReference>
<sequence>MSWKPKLLTQLRNEIRTLGYAYSTEKTYVYWVRDYILFHHKKHPAELNHEHIRVYLNHLVNNRNCAPSIQNQALSALLFLYKKLLDKPDFYVEGLNWSKKPKRLPVVLSKDEISKIITSADTNVQLHLKLMYGAGLRVSELIRLRICDLDFEHGQIRIHSSKGKEKSHAVNNPDDLR</sequence>
<dbReference type="RefSeq" id="WP_114983191.1">
    <property type="nucleotide sequence ID" value="NZ_CP027806.1"/>
</dbReference>
<dbReference type="PROSITE" id="PS51900">
    <property type="entry name" value="CB"/>
    <property type="match status" value="1"/>
</dbReference>
<gene>
    <name evidence="7" type="ORF">CYPRO_0573</name>
</gene>
<dbReference type="InterPro" id="IPR004107">
    <property type="entry name" value="Integrase_SAM-like_N"/>
</dbReference>
<protein>
    <submittedName>
        <fullName evidence="7">Phage integrase family protein</fullName>
    </submittedName>
</protein>
<keyword evidence="1" id="KW-0229">DNA integration</keyword>
<dbReference type="InterPro" id="IPR002104">
    <property type="entry name" value="Integrase_catalytic"/>
</dbReference>
<dbReference type="InterPro" id="IPR011010">
    <property type="entry name" value="DNA_brk_join_enz"/>
</dbReference>
<dbReference type="GO" id="GO:0015074">
    <property type="term" value="P:DNA integration"/>
    <property type="evidence" value="ECO:0007669"/>
    <property type="project" value="UniProtKB-KW"/>
</dbReference>
<dbReference type="GO" id="GO:0003677">
    <property type="term" value="F:DNA binding"/>
    <property type="evidence" value="ECO:0007669"/>
    <property type="project" value="UniProtKB-UniRule"/>
</dbReference>
<feature type="domain" description="Tyr recombinase" evidence="5">
    <location>
        <begin position="103"/>
        <end position="177"/>
    </location>
</feature>
<dbReference type="EMBL" id="CP027806">
    <property type="protein sequence ID" value="AXI99857.1"/>
    <property type="molecule type" value="Genomic_DNA"/>
</dbReference>
<feature type="domain" description="Core-binding (CB)" evidence="6">
    <location>
        <begin position="5"/>
        <end position="85"/>
    </location>
</feature>
<evidence type="ECO:0000256" key="2">
    <source>
        <dbReference type="ARBA" id="ARBA00023125"/>
    </source>
</evidence>
<evidence type="ECO:0000256" key="4">
    <source>
        <dbReference type="PROSITE-ProRule" id="PRU01248"/>
    </source>
</evidence>
<keyword evidence="8" id="KW-1185">Reference proteome</keyword>
<dbReference type="Pfam" id="PF13495">
    <property type="entry name" value="Phage_int_SAM_4"/>
    <property type="match status" value="1"/>
</dbReference>